<evidence type="ECO:0000313" key="11">
    <source>
        <dbReference type="Proteomes" id="UP000248806"/>
    </source>
</evidence>
<dbReference type="RefSeq" id="WP_170142518.1">
    <property type="nucleotide sequence ID" value="NZ_BIFX01000001.1"/>
</dbReference>
<evidence type="ECO:0000259" key="9">
    <source>
        <dbReference type="PROSITE" id="PS50113"/>
    </source>
</evidence>
<dbReference type="CDD" id="cd00075">
    <property type="entry name" value="HATPase"/>
    <property type="match status" value="1"/>
</dbReference>
<dbReference type="Gene3D" id="3.30.565.10">
    <property type="entry name" value="Histidine kinase-like ATPase, C-terminal domain"/>
    <property type="match status" value="1"/>
</dbReference>
<keyword evidence="6" id="KW-0902">Two-component regulatory system</keyword>
<evidence type="ECO:0000256" key="5">
    <source>
        <dbReference type="ARBA" id="ARBA00022777"/>
    </source>
</evidence>
<dbReference type="PROSITE" id="PS50112">
    <property type="entry name" value="PAS"/>
    <property type="match status" value="2"/>
</dbReference>
<name>A0A326U9X1_THEHA</name>
<reference evidence="10 11" key="1">
    <citation type="submission" date="2018-06" db="EMBL/GenBank/DDBJ databases">
        <title>Genomic Encyclopedia of Archaeal and Bacterial Type Strains, Phase II (KMG-II): from individual species to whole genera.</title>
        <authorList>
            <person name="Goeker M."/>
        </authorList>
    </citation>
    <scope>NUCLEOTIDE SEQUENCE [LARGE SCALE GENOMIC DNA]</scope>
    <source>
        <strain evidence="10 11">ATCC BAA-1881</strain>
    </source>
</reference>
<dbReference type="SUPFAM" id="SSF47384">
    <property type="entry name" value="Homodimeric domain of signal transducing histidine kinase"/>
    <property type="match status" value="1"/>
</dbReference>
<dbReference type="PANTHER" id="PTHR43047:SF72">
    <property type="entry name" value="OSMOSENSING HISTIDINE PROTEIN KINASE SLN1"/>
    <property type="match status" value="1"/>
</dbReference>
<dbReference type="CDD" id="cd00082">
    <property type="entry name" value="HisKA"/>
    <property type="match status" value="1"/>
</dbReference>
<evidence type="ECO:0000256" key="2">
    <source>
        <dbReference type="ARBA" id="ARBA00012438"/>
    </source>
</evidence>
<dbReference type="SMART" id="SM00388">
    <property type="entry name" value="HisKA"/>
    <property type="match status" value="1"/>
</dbReference>
<keyword evidence="3" id="KW-0597">Phosphoprotein</keyword>
<dbReference type="InterPro" id="IPR005467">
    <property type="entry name" value="His_kinase_dom"/>
</dbReference>
<keyword evidence="5" id="KW-0418">Kinase</keyword>
<evidence type="ECO:0000256" key="4">
    <source>
        <dbReference type="ARBA" id="ARBA00022679"/>
    </source>
</evidence>
<dbReference type="GO" id="GO:0000155">
    <property type="term" value="F:phosphorelay sensor kinase activity"/>
    <property type="evidence" value="ECO:0007669"/>
    <property type="project" value="InterPro"/>
</dbReference>
<dbReference type="InterPro" id="IPR001610">
    <property type="entry name" value="PAC"/>
</dbReference>
<dbReference type="PRINTS" id="PR00344">
    <property type="entry name" value="BCTRLSENSOR"/>
</dbReference>
<keyword evidence="11" id="KW-1185">Reference proteome</keyword>
<dbReference type="Gene3D" id="3.30.450.20">
    <property type="entry name" value="PAS domain"/>
    <property type="match status" value="3"/>
</dbReference>
<dbReference type="InterPro" id="IPR036890">
    <property type="entry name" value="HATPase_C_sf"/>
</dbReference>
<dbReference type="Pfam" id="PF02518">
    <property type="entry name" value="HATPase_c"/>
    <property type="match status" value="1"/>
</dbReference>
<proteinExistence type="predicted"/>
<dbReference type="Gene3D" id="1.10.287.130">
    <property type="match status" value="1"/>
</dbReference>
<dbReference type="InterPro" id="IPR003594">
    <property type="entry name" value="HATPase_dom"/>
</dbReference>
<sequence length="674" mass="75937">MSEENQGSSALSEQGTISISSRELGPLLDVLPDALVIVNQQGTIVLVNKQAEKIFGYTQAELQGQTIEKLIPQRFRQLHVAHRQHYSKAPRTRPMGLGLQLYGTRKDGSEFPVDISLRPLQLDDQPHVIAAIRDVTAQRRAQRERMQQLQQIQRQSEIINLAYDAILIRDPIGRVLFWNHGAERLYGWSTQEALGRIANTLLKTRFPDGKATVNDDLEQKGKWEGELIHSDRNGNMLIVESRQVLVRDQATNEPSAVLEINRDVTERHRQEQKQQAVHAETLARLSFLREVLDALPNGIQIVYGPKARLLLANRATHRMWGAYWKQDQPMEDFLKQHNIHVLDANQQEMALSSFATLRAARKGETVLYHQETIRQPDGTSLPVLVNAIPVRKKQADISFLLQSDTESVEQQQLAIVVYQDVTPLKEAEYLKDEFIGIVAHELRTPLAVLMGYADTLLVQSARGHGAPLADWQQDALQDIKQATERLVTLTDGLLDVTRLQAGRLLLHCTATDLDALVQRVASHLQQTTSQHQLEVHLHTPAAIVYMDPQRIDQVLTNLIENAIKYSPQGGPIWIKVRTNPEQQTAIVSVQDRGIGIPKRQQGQIFGRFMRADNAQAWGITGTGLGLYLCRQLVERHKGQLWFESEEGVGSTFFMSLPLLSLRDEETSPPTTSAN</sequence>
<dbReference type="GO" id="GO:0009927">
    <property type="term" value="F:histidine phosphotransfer kinase activity"/>
    <property type="evidence" value="ECO:0007669"/>
    <property type="project" value="TreeGrafter"/>
</dbReference>
<feature type="domain" description="Histidine kinase" evidence="7">
    <location>
        <begin position="437"/>
        <end position="660"/>
    </location>
</feature>
<dbReference type="SMART" id="SM00387">
    <property type="entry name" value="HATPase_c"/>
    <property type="match status" value="1"/>
</dbReference>
<dbReference type="SMART" id="SM00091">
    <property type="entry name" value="PAS"/>
    <property type="match status" value="3"/>
</dbReference>
<accession>A0A326U9X1</accession>
<dbReference type="SUPFAM" id="SSF55785">
    <property type="entry name" value="PYP-like sensor domain (PAS domain)"/>
    <property type="match status" value="3"/>
</dbReference>
<comment type="caution">
    <text evidence="10">The sequence shown here is derived from an EMBL/GenBank/DDBJ whole genome shotgun (WGS) entry which is preliminary data.</text>
</comment>
<protein>
    <recommendedName>
        <fullName evidence="2">histidine kinase</fullName>
        <ecNumber evidence="2">2.7.13.3</ecNumber>
    </recommendedName>
</protein>
<dbReference type="GO" id="GO:0005886">
    <property type="term" value="C:plasma membrane"/>
    <property type="evidence" value="ECO:0007669"/>
    <property type="project" value="TreeGrafter"/>
</dbReference>
<dbReference type="Proteomes" id="UP000248806">
    <property type="component" value="Unassembled WGS sequence"/>
</dbReference>
<gene>
    <name evidence="10" type="ORF">EI42_02029</name>
</gene>
<comment type="catalytic activity">
    <reaction evidence="1">
        <text>ATP + protein L-histidine = ADP + protein N-phospho-L-histidine.</text>
        <dbReference type="EC" id="2.7.13.3"/>
    </reaction>
</comment>
<evidence type="ECO:0000313" key="10">
    <source>
        <dbReference type="EMBL" id="PZW32003.1"/>
    </source>
</evidence>
<dbReference type="PROSITE" id="PS50113">
    <property type="entry name" value="PAC"/>
    <property type="match status" value="2"/>
</dbReference>
<organism evidence="10 11">
    <name type="scientific">Thermosporothrix hazakensis</name>
    <dbReference type="NCBI Taxonomy" id="644383"/>
    <lineage>
        <taxon>Bacteria</taxon>
        <taxon>Bacillati</taxon>
        <taxon>Chloroflexota</taxon>
        <taxon>Ktedonobacteria</taxon>
        <taxon>Ktedonobacterales</taxon>
        <taxon>Thermosporotrichaceae</taxon>
        <taxon>Thermosporothrix</taxon>
    </lineage>
</organism>
<dbReference type="InterPro" id="IPR035965">
    <property type="entry name" value="PAS-like_dom_sf"/>
</dbReference>
<feature type="domain" description="PAS" evidence="8">
    <location>
        <begin position="151"/>
        <end position="219"/>
    </location>
</feature>
<dbReference type="SUPFAM" id="SSF55874">
    <property type="entry name" value="ATPase domain of HSP90 chaperone/DNA topoisomerase II/histidine kinase"/>
    <property type="match status" value="1"/>
</dbReference>
<dbReference type="Pfam" id="PF13426">
    <property type="entry name" value="PAS_9"/>
    <property type="match status" value="2"/>
</dbReference>
<dbReference type="Pfam" id="PF00512">
    <property type="entry name" value="HisKA"/>
    <property type="match status" value="1"/>
</dbReference>
<feature type="domain" description="PAC" evidence="9">
    <location>
        <begin position="95"/>
        <end position="147"/>
    </location>
</feature>
<evidence type="ECO:0000256" key="6">
    <source>
        <dbReference type="ARBA" id="ARBA00023012"/>
    </source>
</evidence>
<dbReference type="SMART" id="SM00086">
    <property type="entry name" value="PAC"/>
    <property type="match status" value="2"/>
</dbReference>
<evidence type="ECO:0000259" key="7">
    <source>
        <dbReference type="PROSITE" id="PS50109"/>
    </source>
</evidence>
<keyword evidence="4" id="KW-0808">Transferase</keyword>
<dbReference type="PROSITE" id="PS50109">
    <property type="entry name" value="HIS_KIN"/>
    <property type="match status" value="1"/>
</dbReference>
<dbReference type="InterPro" id="IPR036097">
    <property type="entry name" value="HisK_dim/P_sf"/>
</dbReference>
<dbReference type="FunFam" id="3.30.565.10:FF:000006">
    <property type="entry name" value="Sensor histidine kinase WalK"/>
    <property type="match status" value="1"/>
</dbReference>
<feature type="domain" description="PAC" evidence="9">
    <location>
        <begin position="221"/>
        <end position="276"/>
    </location>
</feature>
<dbReference type="InterPro" id="IPR003661">
    <property type="entry name" value="HisK_dim/P_dom"/>
</dbReference>
<evidence type="ECO:0000256" key="3">
    <source>
        <dbReference type="ARBA" id="ARBA00022553"/>
    </source>
</evidence>
<dbReference type="NCBIfam" id="TIGR00229">
    <property type="entry name" value="sensory_box"/>
    <property type="match status" value="2"/>
</dbReference>
<feature type="domain" description="PAS" evidence="8">
    <location>
        <begin position="20"/>
        <end position="73"/>
    </location>
</feature>
<evidence type="ECO:0000259" key="8">
    <source>
        <dbReference type="PROSITE" id="PS50112"/>
    </source>
</evidence>
<dbReference type="PANTHER" id="PTHR43047">
    <property type="entry name" value="TWO-COMPONENT HISTIDINE PROTEIN KINASE"/>
    <property type="match status" value="1"/>
</dbReference>
<dbReference type="CDD" id="cd00130">
    <property type="entry name" value="PAS"/>
    <property type="match status" value="2"/>
</dbReference>
<dbReference type="InterPro" id="IPR000014">
    <property type="entry name" value="PAS"/>
</dbReference>
<evidence type="ECO:0000256" key="1">
    <source>
        <dbReference type="ARBA" id="ARBA00000085"/>
    </source>
</evidence>
<dbReference type="InterPro" id="IPR000700">
    <property type="entry name" value="PAS-assoc_C"/>
</dbReference>
<dbReference type="AlphaFoldDB" id="A0A326U9X1"/>
<dbReference type="EMBL" id="QKUF01000005">
    <property type="protein sequence ID" value="PZW32003.1"/>
    <property type="molecule type" value="Genomic_DNA"/>
</dbReference>
<dbReference type="EC" id="2.7.13.3" evidence="2"/>
<dbReference type="InterPro" id="IPR004358">
    <property type="entry name" value="Sig_transdc_His_kin-like_C"/>
</dbReference>